<keyword evidence="4" id="KW-0175">Coiled coil</keyword>
<dbReference type="PROSITE" id="PS00211">
    <property type="entry name" value="ABC_TRANSPORTER_1"/>
    <property type="match status" value="2"/>
</dbReference>
<proteinExistence type="predicted"/>
<evidence type="ECO:0000313" key="7">
    <source>
        <dbReference type="Proteomes" id="UP001595952"/>
    </source>
</evidence>
<dbReference type="InterPro" id="IPR003439">
    <property type="entry name" value="ABC_transporter-like_ATP-bd"/>
</dbReference>
<feature type="domain" description="ABC transporter" evidence="5">
    <location>
        <begin position="2"/>
        <end position="245"/>
    </location>
</feature>
<feature type="domain" description="ABC transporter" evidence="5">
    <location>
        <begin position="343"/>
        <end position="536"/>
    </location>
</feature>
<dbReference type="InterPro" id="IPR050611">
    <property type="entry name" value="ABCF"/>
</dbReference>
<dbReference type="InterPro" id="IPR003593">
    <property type="entry name" value="AAA+_ATPase"/>
</dbReference>
<protein>
    <submittedName>
        <fullName evidence="6">ABC-F family ATP-binding cassette domain-containing protein</fullName>
    </submittedName>
</protein>
<keyword evidence="3 6" id="KW-0067">ATP-binding</keyword>
<dbReference type="Gene3D" id="3.40.50.300">
    <property type="entry name" value="P-loop containing nucleotide triphosphate hydrolases"/>
    <property type="match status" value="2"/>
</dbReference>
<reference evidence="7" key="1">
    <citation type="journal article" date="2019" name="Int. J. Syst. Evol. Microbiol.">
        <title>The Global Catalogue of Microorganisms (GCM) 10K type strain sequencing project: providing services to taxonomists for standard genome sequencing and annotation.</title>
        <authorList>
            <consortium name="The Broad Institute Genomics Platform"/>
            <consortium name="The Broad Institute Genome Sequencing Center for Infectious Disease"/>
            <person name="Wu L."/>
            <person name="Ma J."/>
        </authorList>
    </citation>
    <scope>NUCLEOTIDE SEQUENCE [LARGE SCALE GENOMIC DNA]</scope>
    <source>
        <strain evidence="7">CCUG 55995</strain>
    </source>
</reference>
<keyword evidence="2" id="KW-0547">Nucleotide-binding</keyword>
<accession>A0ABV9I7J4</accession>
<evidence type="ECO:0000256" key="2">
    <source>
        <dbReference type="ARBA" id="ARBA00022741"/>
    </source>
</evidence>
<dbReference type="PROSITE" id="PS50893">
    <property type="entry name" value="ABC_TRANSPORTER_2"/>
    <property type="match status" value="2"/>
</dbReference>
<dbReference type="SUPFAM" id="SSF52540">
    <property type="entry name" value="P-loop containing nucleoside triphosphate hydrolases"/>
    <property type="match status" value="2"/>
</dbReference>
<dbReference type="RefSeq" id="WP_380061308.1">
    <property type="nucleotide sequence ID" value="NZ_JBHSEI010000005.1"/>
</dbReference>
<evidence type="ECO:0000256" key="3">
    <source>
        <dbReference type="ARBA" id="ARBA00022840"/>
    </source>
</evidence>
<dbReference type="InterPro" id="IPR017871">
    <property type="entry name" value="ABC_transporter-like_CS"/>
</dbReference>
<feature type="coiled-coil region" evidence="4">
    <location>
        <begin position="87"/>
        <end position="118"/>
    </location>
</feature>
<organism evidence="6 7">
    <name type="scientific">Deinococcus hohokamensis</name>
    <dbReference type="NCBI Taxonomy" id="309883"/>
    <lineage>
        <taxon>Bacteria</taxon>
        <taxon>Thermotogati</taxon>
        <taxon>Deinococcota</taxon>
        <taxon>Deinococci</taxon>
        <taxon>Deinococcales</taxon>
        <taxon>Deinococcaceae</taxon>
        <taxon>Deinococcus</taxon>
    </lineage>
</organism>
<comment type="caution">
    <text evidence="6">The sequence shown here is derived from an EMBL/GenBank/DDBJ whole genome shotgun (WGS) entry which is preliminary data.</text>
</comment>
<dbReference type="PANTHER" id="PTHR19211:SF123">
    <property type="entry name" value="ABC TRANSPORTER"/>
    <property type="match status" value="1"/>
</dbReference>
<keyword evidence="1" id="KW-0677">Repeat</keyword>
<evidence type="ECO:0000313" key="6">
    <source>
        <dbReference type="EMBL" id="MFC4638302.1"/>
    </source>
</evidence>
<sequence length="536" mass="57089">MLHATGVARIFGDRPLFQELELHLGAGERLALIGENGSGKSTLLRLLSGLDVPDAGQVTSSGRVALLAQHAELGGGRVLDAVIPDNLRAVRARYAEALARLEEESDEALTAFADAEDRYRRAGGYAVETHAAQVLAGLGLAPDAETAQLSGGEARRVMLARLLLSPADVYLLDEPTNHLDADGARWLEGWLQASDAAFVLASHDRAFLDAVATSTAELERGRLTVYPGGYSEAMALKATLRGAQQRAYEAHGRRRAALEAEGSRLKSAGQSANTFSHRRAGNVPLISAKNKAQNVARTLAGRARALERRLDRLEAQAVSKPYEDHRTVRLALPPGPPGPNEVLVLHRVQVVRDGRVVLPAVSGALRRGERVALTGPNGSGKSSLLQALRQPAPGVRWGQGLTLYAAQQHGEELAGFATVGDALLDANPGLSPHQLHEVGAQVQLPGPSFPVAALSGGQRTRLSLARLSVTRAQMLLLDEPTNHLDLGMIQALEALLLGSSSTVLFASHDRRLVQRVATQVWLVRDGEVVIGSKVEV</sequence>
<gene>
    <name evidence="6" type="ORF">ACFO0D_08090</name>
</gene>
<evidence type="ECO:0000256" key="4">
    <source>
        <dbReference type="SAM" id="Coils"/>
    </source>
</evidence>
<dbReference type="Pfam" id="PF12848">
    <property type="entry name" value="ABC_tran_Xtn"/>
    <property type="match status" value="1"/>
</dbReference>
<dbReference type="InterPro" id="IPR027417">
    <property type="entry name" value="P-loop_NTPase"/>
</dbReference>
<name>A0ABV9I7J4_9DEIO</name>
<dbReference type="Proteomes" id="UP001595952">
    <property type="component" value="Unassembled WGS sequence"/>
</dbReference>
<dbReference type="EMBL" id="JBHSEI010000005">
    <property type="protein sequence ID" value="MFC4638302.1"/>
    <property type="molecule type" value="Genomic_DNA"/>
</dbReference>
<dbReference type="PANTHER" id="PTHR19211">
    <property type="entry name" value="ATP-BINDING TRANSPORT PROTEIN-RELATED"/>
    <property type="match status" value="1"/>
</dbReference>
<keyword evidence="7" id="KW-1185">Reference proteome</keyword>
<feature type="coiled-coil region" evidence="4">
    <location>
        <begin position="289"/>
        <end position="316"/>
    </location>
</feature>
<dbReference type="SMART" id="SM00382">
    <property type="entry name" value="AAA"/>
    <property type="match status" value="2"/>
</dbReference>
<dbReference type="GO" id="GO:0005524">
    <property type="term" value="F:ATP binding"/>
    <property type="evidence" value="ECO:0007669"/>
    <property type="project" value="UniProtKB-KW"/>
</dbReference>
<dbReference type="Pfam" id="PF00005">
    <property type="entry name" value="ABC_tran"/>
    <property type="match status" value="2"/>
</dbReference>
<dbReference type="CDD" id="cd03221">
    <property type="entry name" value="ABCF_EF-3"/>
    <property type="match status" value="2"/>
</dbReference>
<evidence type="ECO:0000256" key="1">
    <source>
        <dbReference type="ARBA" id="ARBA00022737"/>
    </source>
</evidence>
<dbReference type="InterPro" id="IPR032781">
    <property type="entry name" value="ABC_tran_Xtn"/>
</dbReference>
<evidence type="ECO:0000259" key="5">
    <source>
        <dbReference type="PROSITE" id="PS50893"/>
    </source>
</evidence>